<dbReference type="CDD" id="cd18186">
    <property type="entry name" value="BTB_POZ_ZBTB_KLHL-like"/>
    <property type="match status" value="1"/>
</dbReference>
<organism evidence="2 3">
    <name type="scientific">Cotesia glomerata</name>
    <name type="common">Lepidopteran parasitic wasp</name>
    <name type="synonym">Apanteles glomeratus</name>
    <dbReference type="NCBI Taxonomy" id="32391"/>
    <lineage>
        <taxon>Eukaryota</taxon>
        <taxon>Metazoa</taxon>
        <taxon>Ecdysozoa</taxon>
        <taxon>Arthropoda</taxon>
        <taxon>Hexapoda</taxon>
        <taxon>Insecta</taxon>
        <taxon>Pterygota</taxon>
        <taxon>Neoptera</taxon>
        <taxon>Endopterygota</taxon>
        <taxon>Hymenoptera</taxon>
        <taxon>Apocrita</taxon>
        <taxon>Ichneumonoidea</taxon>
        <taxon>Braconidae</taxon>
        <taxon>Microgastrinae</taxon>
        <taxon>Cotesia</taxon>
    </lineage>
</organism>
<evidence type="ECO:0000259" key="1">
    <source>
        <dbReference type="PROSITE" id="PS50097"/>
    </source>
</evidence>
<dbReference type="PROSITE" id="PS50097">
    <property type="entry name" value="BTB"/>
    <property type="match status" value="1"/>
</dbReference>
<dbReference type="EMBL" id="JAHXZJ010002237">
    <property type="protein sequence ID" value="KAH0546831.1"/>
    <property type="molecule type" value="Genomic_DNA"/>
</dbReference>
<evidence type="ECO:0000313" key="3">
    <source>
        <dbReference type="Proteomes" id="UP000826195"/>
    </source>
</evidence>
<dbReference type="Gene3D" id="3.30.710.10">
    <property type="entry name" value="Potassium Channel Kv1.1, Chain A"/>
    <property type="match status" value="1"/>
</dbReference>
<dbReference type="InterPro" id="IPR011333">
    <property type="entry name" value="SKP1/BTB/POZ_sf"/>
</dbReference>
<dbReference type="SMART" id="SM00225">
    <property type="entry name" value="BTB"/>
    <property type="match status" value="1"/>
</dbReference>
<dbReference type="SUPFAM" id="SSF54695">
    <property type="entry name" value="POZ domain"/>
    <property type="match status" value="1"/>
</dbReference>
<comment type="caution">
    <text evidence="2">The sequence shown here is derived from an EMBL/GenBank/DDBJ whole genome shotgun (WGS) entry which is preliminary data.</text>
</comment>
<dbReference type="InterPro" id="IPR000210">
    <property type="entry name" value="BTB/POZ_dom"/>
</dbReference>
<keyword evidence="3" id="KW-1185">Reference proteome</keyword>
<name>A0AAV7I9T9_COTGL</name>
<dbReference type="Proteomes" id="UP000826195">
    <property type="component" value="Unassembled WGS sequence"/>
</dbReference>
<evidence type="ECO:0000313" key="2">
    <source>
        <dbReference type="EMBL" id="KAH0546831.1"/>
    </source>
</evidence>
<dbReference type="AlphaFoldDB" id="A0AAV7I9T9"/>
<protein>
    <recommendedName>
        <fullName evidence="1">BTB domain-containing protein</fullName>
    </recommendedName>
</protein>
<accession>A0AAV7I9T9</accession>
<sequence>MVVKVALMVLIGSQWYYRMDSDFQLQTYRFQNPSVTVLHVQVNKICLWRPYGAADITITLSDGCSKTEKIRDWFKESSVFCFSNKAGGDQWRPDIKCDIAWYGFISEEEWKNVLNEKKVLPLEELLFSEIGKDVNLIVQNRVLRAHKCILQYYSPIFCASFKEAGAVENIVLRLHSFKFETIKEVLTFMYTGKFDIDDASTWLRVLRVAQAYKIDIIEKYCETNMLKFFKAGNMSADMMLDSRLII</sequence>
<dbReference type="PANTHER" id="PTHR24413">
    <property type="entry name" value="SPECKLE-TYPE POZ PROTEIN"/>
    <property type="match status" value="1"/>
</dbReference>
<reference evidence="2 3" key="1">
    <citation type="journal article" date="2021" name="J. Hered.">
        <title>A chromosome-level genome assembly of the parasitoid wasp, Cotesia glomerata (Hymenoptera: Braconidae).</title>
        <authorList>
            <person name="Pinto B.J."/>
            <person name="Weis J.J."/>
            <person name="Gamble T."/>
            <person name="Ode P.J."/>
            <person name="Paul R."/>
            <person name="Zaspel J.M."/>
        </authorList>
    </citation>
    <scope>NUCLEOTIDE SEQUENCE [LARGE SCALE GENOMIC DNA]</scope>
    <source>
        <strain evidence="2">CgM1</strain>
    </source>
</reference>
<proteinExistence type="predicted"/>
<feature type="domain" description="BTB" evidence="1">
    <location>
        <begin position="132"/>
        <end position="198"/>
    </location>
</feature>
<dbReference type="Pfam" id="PF00651">
    <property type="entry name" value="BTB"/>
    <property type="match status" value="1"/>
</dbReference>
<gene>
    <name evidence="2" type="ORF">KQX54_015465</name>
</gene>